<evidence type="ECO:0000313" key="7">
    <source>
        <dbReference type="EMBL" id="GAQ95043.1"/>
    </source>
</evidence>
<dbReference type="RefSeq" id="WP_059176443.1">
    <property type="nucleotide sequence ID" value="NZ_BCNO01000001.1"/>
</dbReference>
<comment type="caution">
    <text evidence="7">The sequence shown here is derived from an EMBL/GenBank/DDBJ whole genome shotgun (WGS) entry which is preliminary data.</text>
</comment>
<dbReference type="NCBIfam" id="NF008726">
    <property type="entry name" value="PRK11728.1"/>
    <property type="match status" value="1"/>
</dbReference>
<comment type="cofactor">
    <cofactor evidence="1">
        <name>FAD</name>
        <dbReference type="ChEBI" id="CHEBI:57692"/>
    </cofactor>
</comment>
<feature type="domain" description="FAD dependent oxidoreductase" evidence="6">
    <location>
        <begin position="2"/>
        <end position="385"/>
    </location>
</feature>
<dbReference type="Pfam" id="PF01266">
    <property type="entry name" value="DAO"/>
    <property type="match status" value="1"/>
</dbReference>
<dbReference type="Gene3D" id="3.50.50.60">
    <property type="entry name" value="FAD/NAD(P)-binding domain"/>
    <property type="match status" value="1"/>
</dbReference>
<reference evidence="8" key="1">
    <citation type="submission" date="2016-01" db="EMBL/GenBank/DDBJ databases">
        <title>Draft genome sequence of Thermodesulfovibrio aggregans strain TGE-P1.</title>
        <authorList>
            <person name="Sekiguchi Y."/>
            <person name="Ohashi A."/>
            <person name="Matsuura N."/>
            <person name="Tourlousse M.D."/>
        </authorList>
    </citation>
    <scope>NUCLEOTIDE SEQUENCE [LARGE SCALE GENOMIC DNA]</scope>
    <source>
        <strain evidence="8">TGE-P1</strain>
    </source>
</reference>
<dbReference type="Gene3D" id="3.30.9.10">
    <property type="entry name" value="D-Amino Acid Oxidase, subunit A, domain 2"/>
    <property type="match status" value="1"/>
</dbReference>
<keyword evidence="4" id="KW-0560">Oxidoreductase</keyword>
<evidence type="ECO:0000313" key="8">
    <source>
        <dbReference type="Proteomes" id="UP000054976"/>
    </source>
</evidence>
<organism evidence="7 8">
    <name type="scientific">Thermodesulfovibrio aggregans</name>
    <dbReference type="NCBI Taxonomy" id="86166"/>
    <lineage>
        <taxon>Bacteria</taxon>
        <taxon>Pseudomonadati</taxon>
        <taxon>Nitrospirota</taxon>
        <taxon>Thermodesulfovibrionia</taxon>
        <taxon>Thermodesulfovibrionales</taxon>
        <taxon>Thermodesulfovibrionaceae</taxon>
        <taxon>Thermodesulfovibrio</taxon>
    </lineage>
</organism>
<evidence type="ECO:0000256" key="4">
    <source>
        <dbReference type="ARBA" id="ARBA00023002"/>
    </source>
</evidence>
<dbReference type="STRING" id="86166.TAGGR_11243"/>
<dbReference type="OrthoDB" id="9801699at2"/>
<evidence type="ECO:0000259" key="6">
    <source>
        <dbReference type="Pfam" id="PF01266"/>
    </source>
</evidence>
<evidence type="ECO:0000256" key="1">
    <source>
        <dbReference type="ARBA" id="ARBA00001974"/>
    </source>
</evidence>
<keyword evidence="8" id="KW-1185">Reference proteome</keyword>
<dbReference type="Proteomes" id="UP000054976">
    <property type="component" value="Unassembled WGS sequence"/>
</dbReference>
<dbReference type="PANTHER" id="PTHR43104:SF2">
    <property type="entry name" value="L-2-HYDROXYGLUTARATE DEHYDROGENASE, MITOCHONDRIAL"/>
    <property type="match status" value="1"/>
</dbReference>
<evidence type="ECO:0000256" key="5">
    <source>
        <dbReference type="ARBA" id="ARBA00037941"/>
    </source>
</evidence>
<dbReference type="EMBL" id="BCNO01000001">
    <property type="protein sequence ID" value="GAQ95043.1"/>
    <property type="molecule type" value="Genomic_DNA"/>
</dbReference>
<protein>
    <submittedName>
        <fullName evidence="7">L-2-hydroxyglutarate oxidase LhgO</fullName>
    </submittedName>
</protein>
<dbReference type="SUPFAM" id="SSF51905">
    <property type="entry name" value="FAD/NAD(P)-binding domain"/>
    <property type="match status" value="1"/>
</dbReference>
<keyword evidence="3" id="KW-0274">FAD</keyword>
<keyword evidence="2" id="KW-0285">Flavoprotein</keyword>
<evidence type="ECO:0000256" key="3">
    <source>
        <dbReference type="ARBA" id="ARBA00022827"/>
    </source>
</evidence>
<name>A0A0U9HPQ3_9BACT</name>
<comment type="similarity">
    <text evidence="5">Belongs to the L2HGDH family.</text>
</comment>
<sequence>MILICGAGITGLSIARELLNYGFSDITIIEKEQNLGKHASGRNSGVLHAGIYYTPDSLKAKFCLKGNRLMKQYCRQKGLTLIESGKVIVTKKESELTTLNELYRRAKLNGANVELIDEKALKKIEPYAKTFKEALFSPETAVINPQEILNTLETELSGKGVKIIKGVTLHDVKGSRTAITDRGDMEFDHFINAAGAHADRIAHMFGLAKQYRIVPFKGLYKKLNKGKSFLVRGNIYPVPDIKNPFLGVHFTKIHDGTVYVGPTATPAFGRENYKVFDDLGIETLKILWRDLSLFLSNEKFRNTAFTEMRKYFKKKFYEDVKDMIEGVSIDDLLPSNKVGIRPQLIDLNKKELVMDFLVIKDSNTIHILNAISPAFTSAFSFAEFIVKEYFMVTG</sequence>
<dbReference type="InterPro" id="IPR006076">
    <property type="entry name" value="FAD-dep_OxRdtase"/>
</dbReference>
<dbReference type="InterPro" id="IPR036188">
    <property type="entry name" value="FAD/NAD-bd_sf"/>
</dbReference>
<dbReference type="PANTHER" id="PTHR43104">
    <property type="entry name" value="L-2-HYDROXYGLUTARATE DEHYDROGENASE, MITOCHONDRIAL"/>
    <property type="match status" value="1"/>
</dbReference>
<dbReference type="GO" id="GO:0005737">
    <property type="term" value="C:cytoplasm"/>
    <property type="evidence" value="ECO:0007669"/>
    <property type="project" value="TreeGrafter"/>
</dbReference>
<evidence type="ECO:0000256" key="2">
    <source>
        <dbReference type="ARBA" id="ARBA00022630"/>
    </source>
</evidence>
<accession>A0A0U9HPQ3</accession>
<proteinExistence type="inferred from homology"/>
<dbReference type="GO" id="GO:0047545">
    <property type="term" value="F:(S)-2-hydroxyglutarate dehydrogenase activity"/>
    <property type="evidence" value="ECO:0007669"/>
    <property type="project" value="TreeGrafter"/>
</dbReference>
<gene>
    <name evidence="7" type="ORF">TAGGR_11243</name>
</gene>
<dbReference type="AlphaFoldDB" id="A0A0U9HPQ3"/>